<gene>
    <name evidence="2" type="ORF">NCTC8105_03079</name>
</gene>
<accession>A0A377PLV4</accession>
<protein>
    <recommendedName>
        <fullName evidence="1">Biofilm-associated protein BapA-like prefix-like domain-containing protein</fullName>
    </recommendedName>
</protein>
<name>A0A377PLV4_HAFAL</name>
<evidence type="ECO:0000313" key="2">
    <source>
        <dbReference type="EMBL" id="STQ80934.1"/>
    </source>
</evidence>
<reference evidence="2 3" key="1">
    <citation type="submission" date="2018-06" db="EMBL/GenBank/DDBJ databases">
        <authorList>
            <consortium name="Pathogen Informatics"/>
            <person name="Doyle S."/>
        </authorList>
    </citation>
    <scope>NUCLEOTIDE SEQUENCE [LARGE SCALE GENOMIC DNA]</scope>
    <source>
        <strain evidence="2 3">NCTC8105</strain>
    </source>
</reference>
<evidence type="ECO:0000313" key="3">
    <source>
        <dbReference type="Proteomes" id="UP000254821"/>
    </source>
</evidence>
<organism evidence="2 3">
    <name type="scientific">Hafnia alvei</name>
    <dbReference type="NCBI Taxonomy" id="569"/>
    <lineage>
        <taxon>Bacteria</taxon>
        <taxon>Pseudomonadati</taxon>
        <taxon>Pseudomonadota</taxon>
        <taxon>Gammaproteobacteria</taxon>
        <taxon>Enterobacterales</taxon>
        <taxon>Hafniaceae</taxon>
        <taxon>Hafnia</taxon>
    </lineage>
</organism>
<evidence type="ECO:0000259" key="1">
    <source>
        <dbReference type="Pfam" id="PF22783"/>
    </source>
</evidence>
<sequence>MAQSNLSSGASAGSGSVDIVTRSNGKEIAQYAQGNRVITLTESSVVKIHGDTSLVASYERQGNDLIVHMKDGSTVRYQRFFFIDEHDEHSELVFDDGKTTHHAIFPFADMAGSSTAQTVIPTYETLGDGITTLVGHDGISAGVIGGVSRGISYRRRYCTGRRWGRRRAWRQQLRKWKWWKWQWKWQWQWQWKWQRRQW</sequence>
<dbReference type="Proteomes" id="UP000254821">
    <property type="component" value="Unassembled WGS sequence"/>
</dbReference>
<dbReference type="NCBIfam" id="NF033677">
    <property type="entry name" value="biofilm_BapA_N"/>
    <property type="match status" value="1"/>
</dbReference>
<dbReference type="AlphaFoldDB" id="A0A377PLV4"/>
<proteinExistence type="predicted"/>
<dbReference type="EMBL" id="UGHP01000001">
    <property type="protein sequence ID" value="STQ80934.1"/>
    <property type="molecule type" value="Genomic_DNA"/>
</dbReference>
<dbReference type="Pfam" id="PF22783">
    <property type="entry name" value="BapA_N"/>
    <property type="match status" value="1"/>
</dbReference>
<dbReference type="InterPro" id="IPR048051">
    <property type="entry name" value="BapA-like_prefix-like"/>
</dbReference>
<feature type="domain" description="Biofilm-associated protein BapA-like prefix-like" evidence="1">
    <location>
        <begin position="17"/>
        <end position="102"/>
    </location>
</feature>